<dbReference type="AlphaFoldDB" id="A0A0R2JJD7"/>
<keyword evidence="4 7" id="KW-1133">Transmembrane helix</keyword>
<evidence type="ECO:0000256" key="4">
    <source>
        <dbReference type="ARBA" id="ARBA00022989"/>
    </source>
</evidence>
<comment type="caution">
    <text evidence="9">The sequence shown here is derived from an EMBL/GenBank/DDBJ whole genome shotgun (WGS) entry which is preliminary data.</text>
</comment>
<dbReference type="InterPro" id="IPR001667">
    <property type="entry name" value="DDH_dom"/>
</dbReference>
<dbReference type="FunFam" id="3.90.1640.10:FF:000002">
    <property type="entry name" value="Cyclic-di-AMP phosphodiesterase"/>
    <property type="match status" value="1"/>
</dbReference>
<feature type="binding site" evidence="6">
    <location>
        <position position="458"/>
    </location>
    <ligand>
        <name>Mn(2+)</name>
        <dbReference type="ChEBI" id="CHEBI:29035"/>
        <label>2</label>
    </ligand>
</feature>
<dbReference type="PANTHER" id="PTHR47618:SF2">
    <property type="entry name" value="CYCLIC-DI-AMP PHOSPHODIESTERASE GDPP"/>
    <property type="match status" value="1"/>
</dbReference>
<reference evidence="9 10" key="1">
    <citation type="journal article" date="2015" name="Genome Announc.">
        <title>Expanding the biotechnology potential of lactobacilli through comparative genomics of 213 strains and associated genera.</title>
        <authorList>
            <person name="Sun Z."/>
            <person name="Harris H.M."/>
            <person name="McCann A."/>
            <person name="Guo C."/>
            <person name="Argimon S."/>
            <person name="Zhang W."/>
            <person name="Yang X."/>
            <person name="Jeffery I.B."/>
            <person name="Cooney J.C."/>
            <person name="Kagawa T.F."/>
            <person name="Liu W."/>
            <person name="Song Y."/>
            <person name="Salvetti E."/>
            <person name="Wrobel A."/>
            <person name="Rasinkangas P."/>
            <person name="Parkhill J."/>
            <person name="Rea M.C."/>
            <person name="O'Sullivan O."/>
            <person name="Ritari J."/>
            <person name="Douillard F.P."/>
            <person name="Paul Ross R."/>
            <person name="Yang R."/>
            <person name="Briner A.E."/>
            <person name="Felis G.E."/>
            <person name="de Vos W.M."/>
            <person name="Barrangou R."/>
            <person name="Klaenhammer T.R."/>
            <person name="Caufield P.W."/>
            <person name="Cui Y."/>
            <person name="Zhang H."/>
            <person name="O'Toole P.W."/>
        </authorList>
    </citation>
    <scope>NUCLEOTIDE SEQUENCE [LARGE SCALE GENOMIC DNA]</scope>
    <source>
        <strain evidence="9 10">DSM 20014</strain>
    </source>
</reference>
<evidence type="ECO:0000256" key="2">
    <source>
        <dbReference type="ARBA" id="ARBA00022475"/>
    </source>
</evidence>
<evidence type="ECO:0000256" key="1">
    <source>
        <dbReference type="ARBA" id="ARBA00004651"/>
    </source>
</evidence>
<feature type="binding site" evidence="6">
    <location>
        <position position="388"/>
    </location>
    <ligand>
        <name>Mn(2+)</name>
        <dbReference type="ChEBI" id="CHEBI:29035"/>
        <label>2</label>
    </ligand>
</feature>
<evidence type="ECO:0000256" key="6">
    <source>
        <dbReference type="PIRSR" id="PIRSR026583-50"/>
    </source>
</evidence>
<proteinExistence type="predicted"/>
<dbReference type="GO" id="GO:0003676">
    <property type="term" value="F:nucleic acid binding"/>
    <property type="evidence" value="ECO:0007669"/>
    <property type="project" value="InterPro"/>
</dbReference>
<dbReference type="PIRSF" id="PIRSF026583">
    <property type="entry name" value="YybT"/>
    <property type="match status" value="1"/>
</dbReference>
<feature type="binding site" evidence="6">
    <location>
        <position position="386"/>
    </location>
    <ligand>
        <name>Mn(2+)</name>
        <dbReference type="ChEBI" id="CHEBI:29035"/>
        <label>1</label>
    </ligand>
</feature>
<accession>A0A0R2JJD7</accession>
<gene>
    <name evidence="9" type="ORF">IV67_GL001745</name>
</gene>
<dbReference type="GO" id="GO:0005886">
    <property type="term" value="C:plasma membrane"/>
    <property type="evidence" value="ECO:0007669"/>
    <property type="project" value="UniProtKB-SubCell"/>
</dbReference>
<keyword evidence="3 7" id="KW-0812">Transmembrane</keyword>
<feature type="transmembrane region" description="Helical" evidence="7">
    <location>
        <begin position="56"/>
        <end position="74"/>
    </location>
</feature>
<dbReference type="Gene3D" id="3.30.450.20">
    <property type="entry name" value="PAS domain"/>
    <property type="match status" value="1"/>
</dbReference>
<dbReference type="Gene3D" id="3.90.1640.10">
    <property type="entry name" value="inorganic pyrophosphatase (n-terminal core)"/>
    <property type="match status" value="1"/>
</dbReference>
<feature type="domain" description="GGDEF" evidence="8">
    <location>
        <begin position="210"/>
        <end position="338"/>
    </location>
</feature>
<dbReference type="InterPro" id="IPR003156">
    <property type="entry name" value="DHHA1_dom"/>
</dbReference>
<evidence type="ECO:0000313" key="10">
    <source>
        <dbReference type="Proteomes" id="UP000051673"/>
    </source>
</evidence>
<dbReference type="InterPro" id="IPR000160">
    <property type="entry name" value="GGDEF_dom"/>
</dbReference>
<dbReference type="InterPro" id="IPR051319">
    <property type="entry name" value="Oligoribo/pAp-PDE_c-di-AMP_PDE"/>
</dbReference>
<evidence type="ECO:0000256" key="5">
    <source>
        <dbReference type="ARBA" id="ARBA00023136"/>
    </source>
</evidence>
<dbReference type="InterPro" id="IPR038763">
    <property type="entry name" value="DHH_sf"/>
</dbReference>
<organism evidence="9 10">
    <name type="scientific">Weissella minor</name>
    <dbReference type="NCBI Taxonomy" id="1620"/>
    <lineage>
        <taxon>Bacteria</taxon>
        <taxon>Bacillati</taxon>
        <taxon>Bacillota</taxon>
        <taxon>Bacilli</taxon>
        <taxon>Lactobacillales</taxon>
        <taxon>Lactobacillaceae</taxon>
        <taxon>Weissella</taxon>
    </lineage>
</organism>
<dbReference type="Gene3D" id="3.10.310.30">
    <property type="match status" value="1"/>
</dbReference>
<dbReference type="Proteomes" id="UP000051673">
    <property type="component" value="Unassembled WGS sequence"/>
</dbReference>
<keyword evidence="2" id="KW-1003">Cell membrane</keyword>
<dbReference type="SUPFAM" id="SSF64182">
    <property type="entry name" value="DHH phosphoesterases"/>
    <property type="match status" value="1"/>
</dbReference>
<dbReference type="GO" id="GO:0046872">
    <property type="term" value="F:metal ion binding"/>
    <property type="evidence" value="ECO:0007669"/>
    <property type="project" value="UniProtKB-KW"/>
</dbReference>
<dbReference type="STRING" id="1620.IV67_GL001745"/>
<feature type="binding site" evidence="6">
    <location>
        <position position="483"/>
    </location>
    <ligand>
        <name>Mn(2+)</name>
        <dbReference type="ChEBI" id="CHEBI:29035"/>
        <label>2</label>
    </ligand>
</feature>
<feature type="binding site" evidence="6">
    <location>
        <position position="382"/>
    </location>
    <ligand>
        <name>Mn(2+)</name>
        <dbReference type="ChEBI" id="CHEBI:29035"/>
        <label>1</label>
    </ligand>
</feature>
<sequence>MSINIKDFIKENQLVKQEQKKLSMPKLFQTRGIGWIAILVSLIALLGTILAFNMSWLIGVIWLVLVFIALMFIFKTLREMSEDTAHYLTNLSYRIKRSGEESALQMPVALILYNENHAINWVNPYMQSLLGDEIIIGQNLADVCEAMEQAVETAIESAETNEGEDEVTTHKTRLAFKDRYFEVTVQTDIQVIYLYDVTENEAIKQNYEDHRLFIGLVSVDNYDEVTESMSDANASTLRTFLTRSFTNWMDAHQIYTRRTAVDRFMIIGYDEGLKQAESDKFSILDDIREATSAQNMPLTLSIGIAYHELSINRLAENAQSNLDLALGRGGDQVVVKAEDGEARFYGGNTNPMVKRTRVRARVISQALSDLISQADQVFIMGHSKPDMDSFGAALGVRRIAQMHDKPSWVVYDTTQPAHSDIKKLLVELSGESRNENAVIMPDEVLNQATEHSLLIMVDHSKPSITESEPVYQRLRERVIVIDHHRRGEEFPEEPQLVYVESYASSSSELVSELFEYQPNNRARGLTRVEATAMLAGIQVDTKSFTLRTGTRTFDAASYLRSVGADGTLIQDLMKESVEATRDRSRLIEQVKVNNGVAIVVGEDTMTYDPVVAAQAADSLLQLIDVKRSFVITRRDEETIAISARSDGTENVQIVMEQMGGGGHLSNAATQLKEITTDQAHAQLQAILDEQAETEE</sequence>
<keyword evidence="6" id="KW-0464">Manganese</keyword>
<protein>
    <submittedName>
        <fullName evidence="9">Signal protein</fullName>
    </submittedName>
</protein>
<evidence type="ECO:0000259" key="8">
    <source>
        <dbReference type="PROSITE" id="PS50887"/>
    </source>
</evidence>
<comment type="subcellular location">
    <subcellularLocation>
        <location evidence="1">Cell membrane</location>
        <topology evidence="1">Multi-pass membrane protein</topology>
    </subcellularLocation>
</comment>
<dbReference type="Pfam" id="PF21370">
    <property type="entry name" value="PAS_GdpP"/>
    <property type="match status" value="1"/>
</dbReference>
<dbReference type="InterPro" id="IPR014528">
    <property type="entry name" value="GdpP/PdeA"/>
</dbReference>
<dbReference type="InterPro" id="IPR049553">
    <property type="entry name" value="GdpP-like_PAS"/>
</dbReference>
<name>A0A0R2JJD7_9LACO</name>
<keyword evidence="6" id="KW-0479">Metal-binding</keyword>
<evidence type="ECO:0000313" key="9">
    <source>
        <dbReference type="EMBL" id="KRN77387.1"/>
    </source>
</evidence>
<dbReference type="EMBL" id="JQCD01000021">
    <property type="protein sequence ID" value="KRN77387.1"/>
    <property type="molecule type" value="Genomic_DNA"/>
</dbReference>
<feature type="transmembrane region" description="Helical" evidence="7">
    <location>
        <begin position="32"/>
        <end position="50"/>
    </location>
</feature>
<keyword evidence="10" id="KW-1185">Reference proteome</keyword>
<evidence type="ECO:0000256" key="7">
    <source>
        <dbReference type="SAM" id="Phobius"/>
    </source>
</evidence>
<keyword evidence="5 7" id="KW-0472">Membrane</keyword>
<dbReference type="OrthoDB" id="9759476at2"/>
<dbReference type="PANTHER" id="PTHR47618">
    <property type="entry name" value="BIFUNCTIONAL OLIGORIBONUCLEASE AND PAP PHOSPHATASE NRNA"/>
    <property type="match status" value="1"/>
</dbReference>
<dbReference type="Pfam" id="PF02272">
    <property type="entry name" value="DHHA1"/>
    <property type="match status" value="1"/>
</dbReference>
<dbReference type="Pfam" id="PF24898">
    <property type="entry name" value="GGDEF_GdpP"/>
    <property type="match status" value="1"/>
</dbReference>
<feature type="binding site" evidence="6">
    <location>
        <position position="458"/>
    </location>
    <ligand>
        <name>Mn(2+)</name>
        <dbReference type="ChEBI" id="CHEBI:29035"/>
        <label>1</label>
    </ligand>
</feature>
<evidence type="ECO:0000256" key="3">
    <source>
        <dbReference type="ARBA" id="ARBA00022692"/>
    </source>
</evidence>
<comment type="cofactor">
    <cofactor evidence="6">
        <name>Mn(2+)</name>
        <dbReference type="ChEBI" id="CHEBI:29035"/>
    </cofactor>
    <text evidence="6">For phosphodiesterase activity, probably binds 2 Mn(2+) per subunit.</text>
</comment>
<feature type="binding site" evidence="6">
    <location>
        <position position="540"/>
    </location>
    <ligand>
        <name>Mn(2+)</name>
        <dbReference type="ChEBI" id="CHEBI:29035"/>
        <label>2</label>
    </ligand>
</feature>
<dbReference type="PROSITE" id="PS50887">
    <property type="entry name" value="GGDEF"/>
    <property type="match status" value="1"/>
</dbReference>
<dbReference type="PATRIC" id="fig|1620.3.peg.1781"/>
<dbReference type="Pfam" id="PF01368">
    <property type="entry name" value="DHH"/>
    <property type="match status" value="1"/>
</dbReference>